<sequence length="981" mass="111420">KIKEDSADCKIKEDSGDGKIKEVSADSKMNEGSADGKMNEGSADGKSNEGSADGKSNEGSADDKSNEGSVFGKMHECIPDGKLKKGNANGKLKKEITDNKSKAKEGSDNGNRNHINMDDEINLRNVRDKINHSTFSDVINPESLSYETNCSSVAEKSLNNKVGNKMNHKESVLKNGSMEIYDYNSSDLFDDPASDQESSSSRRNKSTGYHAVIQKSTLEVMEQNKNGKSITTKVVEKANGKNSNSNEKIGVTVSNTEVSGGTSLQPAGTSFSADSLASDLIISEGTSIQPPERTYIRKKTSLVASKTNDIGLFSIDELYNSNDSLLREDANKKSTNDDENHLNSETAEEDDDLMTSNVESRVIATYKNKRRSSQRGLKKKIRTMNLRSDHKPRKFDPKFIEDPETACWGAYLMGASFKPTSTENVPETTSTNVEEKKAPEKPLKKRGRPTWFKKSNLKTGYNWAQMIKSSRPKLKVTHSFKKKIEQKVKKQVENLRKSENKKPSPVQTIKKKEPKIVKKFETDDFCSLSLPLTGNVKLSRIIFLNNNSIENNNSVFENSERERSIATSQNSNNFQYTCTYCNYASNIVNNLIFHLKFCINKLQGDVIYCSNKQSSDVINNMDVRQRIRGEDFNVQPSENHEEMGGSPESHFSNASAVETPDEEEAECSVVYEENQQKSIGEAELQKQTKSKKKKKYGFADKDVIWAKVKHRFWPAIIWKLDDIETIIYLIDHPSKYVGLHLRTDTLKGQCRSFNDAKWNKKLLEDAARYKDNDKFVKAVQKCDSYTRKNFLYEIEIDAFDFFSFPKDRILFMPEDVRNEVDEPLVPLDPQQMEELEMDELDEEFEDIKEIMSCILDGYCDDHLVSIYQKEVSSERNEMYFSKDNGCSSKLKDMSWFSPFRRDSTMQIKLFDYFFDVFKSRIGDQDDMATYIYEVWIPEALIKAISIVRNLDMEEAEFVFSKQGTENGNSIYSEPMDLGETD</sequence>
<protein>
    <submittedName>
        <fullName evidence="2">Uncharacterized protein</fullName>
    </submittedName>
</protein>
<accession>A0A8X6UG94</accession>
<dbReference type="Proteomes" id="UP000887013">
    <property type="component" value="Unassembled WGS sequence"/>
</dbReference>
<name>A0A8X6UG94_NEPPI</name>
<feature type="compositionally biased region" description="Basic and acidic residues" evidence="1">
    <location>
        <begin position="1"/>
        <end position="29"/>
    </location>
</feature>
<keyword evidence="3" id="KW-1185">Reference proteome</keyword>
<proteinExistence type="predicted"/>
<feature type="region of interest" description="Disordered" evidence="1">
    <location>
        <begin position="1"/>
        <end position="117"/>
    </location>
</feature>
<feature type="compositionally biased region" description="Basic and acidic residues" evidence="1">
    <location>
        <begin position="433"/>
        <end position="442"/>
    </location>
</feature>
<evidence type="ECO:0000313" key="2">
    <source>
        <dbReference type="EMBL" id="GFU14124.1"/>
    </source>
</evidence>
<feature type="region of interest" description="Disordered" evidence="1">
    <location>
        <begin position="331"/>
        <end position="353"/>
    </location>
</feature>
<evidence type="ECO:0000313" key="3">
    <source>
        <dbReference type="Proteomes" id="UP000887013"/>
    </source>
</evidence>
<feature type="region of interest" description="Disordered" evidence="1">
    <location>
        <begin position="419"/>
        <end position="448"/>
    </location>
</feature>
<comment type="caution">
    <text evidence="2">The sequence shown here is derived from an EMBL/GenBank/DDBJ whole genome shotgun (WGS) entry which is preliminary data.</text>
</comment>
<feature type="compositionally biased region" description="Basic and acidic residues" evidence="1">
    <location>
        <begin position="331"/>
        <end position="342"/>
    </location>
</feature>
<dbReference type="EMBL" id="BMAW01079131">
    <property type="protein sequence ID" value="GFU14124.1"/>
    <property type="molecule type" value="Genomic_DNA"/>
</dbReference>
<dbReference type="OrthoDB" id="6437927at2759"/>
<feature type="region of interest" description="Disordered" evidence="1">
    <location>
        <begin position="189"/>
        <end position="208"/>
    </location>
</feature>
<organism evidence="2 3">
    <name type="scientific">Nephila pilipes</name>
    <name type="common">Giant wood spider</name>
    <name type="synonym">Nephila maculata</name>
    <dbReference type="NCBI Taxonomy" id="299642"/>
    <lineage>
        <taxon>Eukaryota</taxon>
        <taxon>Metazoa</taxon>
        <taxon>Ecdysozoa</taxon>
        <taxon>Arthropoda</taxon>
        <taxon>Chelicerata</taxon>
        <taxon>Arachnida</taxon>
        <taxon>Araneae</taxon>
        <taxon>Araneomorphae</taxon>
        <taxon>Entelegynae</taxon>
        <taxon>Araneoidea</taxon>
        <taxon>Nephilidae</taxon>
        <taxon>Nephila</taxon>
    </lineage>
</organism>
<evidence type="ECO:0000256" key="1">
    <source>
        <dbReference type="SAM" id="MobiDB-lite"/>
    </source>
</evidence>
<feature type="compositionally biased region" description="Polar residues" evidence="1">
    <location>
        <begin position="419"/>
        <end position="432"/>
    </location>
</feature>
<reference evidence="2" key="1">
    <citation type="submission" date="2020-08" db="EMBL/GenBank/DDBJ databases">
        <title>Multicomponent nature underlies the extraordinary mechanical properties of spider dragline silk.</title>
        <authorList>
            <person name="Kono N."/>
            <person name="Nakamura H."/>
            <person name="Mori M."/>
            <person name="Yoshida Y."/>
            <person name="Ohtoshi R."/>
            <person name="Malay A.D."/>
            <person name="Moran D.A.P."/>
            <person name="Tomita M."/>
            <person name="Numata K."/>
            <person name="Arakawa K."/>
        </authorList>
    </citation>
    <scope>NUCLEOTIDE SEQUENCE</scope>
</reference>
<gene>
    <name evidence="2" type="primary">AVEN_223392_1</name>
    <name evidence="2" type="ORF">NPIL_480191</name>
</gene>
<feature type="compositionally biased region" description="Basic and acidic residues" evidence="1">
    <location>
        <begin position="92"/>
        <end position="107"/>
    </location>
</feature>
<feature type="region of interest" description="Disordered" evidence="1">
    <location>
        <begin position="635"/>
        <end position="657"/>
    </location>
</feature>
<dbReference type="AlphaFoldDB" id="A0A8X6UG94"/>
<feature type="non-terminal residue" evidence="2">
    <location>
        <position position="1"/>
    </location>
</feature>
<feature type="compositionally biased region" description="Basic and acidic residues" evidence="1">
    <location>
        <begin position="73"/>
        <end position="83"/>
    </location>
</feature>